<protein>
    <submittedName>
        <fullName evidence="1">Uncharacterized protein</fullName>
    </submittedName>
</protein>
<evidence type="ECO:0000313" key="1">
    <source>
        <dbReference type="EMBL" id="CAB4012961.1"/>
    </source>
</evidence>
<gene>
    <name evidence="1" type="ORF">PACLA_8A073538</name>
</gene>
<dbReference type="EMBL" id="CACRXK020007697">
    <property type="protein sequence ID" value="CAB4012961.1"/>
    <property type="molecule type" value="Genomic_DNA"/>
</dbReference>
<sequence length="153" mass="16814">MAAIHAPKFARIFTLYLVLYLILNFQNTGNPSANKARFLSIGSGSDIKIFPRRNEVLGRPTWILWTGSLVLLAGDICPQPGPGATNTISEKVGFDVKSRGLKIAHLNIRSLPSKLDELVVGMTNSKSFDILTLSETWLNPDISEDEINISGYL</sequence>
<evidence type="ECO:0000313" key="2">
    <source>
        <dbReference type="Proteomes" id="UP001152795"/>
    </source>
</evidence>
<comment type="caution">
    <text evidence="1">The sequence shown here is derived from an EMBL/GenBank/DDBJ whole genome shotgun (WGS) entry which is preliminary data.</text>
</comment>
<dbReference type="AlphaFoldDB" id="A0A6S7J6P7"/>
<dbReference type="Proteomes" id="UP001152795">
    <property type="component" value="Unassembled WGS sequence"/>
</dbReference>
<name>A0A6S7J6P7_PARCT</name>
<dbReference type="OrthoDB" id="8069600at2759"/>
<accession>A0A6S7J6P7</accession>
<keyword evidence="2" id="KW-1185">Reference proteome</keyword>
<proteinExistence type="predicted"/>
<organism evidence="1 2">
    <name type="scientific">Paramuricea clavata</name>
    <name type="common">Red gorgonian</name>
    <name type="synonym">Violescent sea-whip</name>
    <dbReference type="NCBI Taxonomy" id="317549"/>
    <lineage>
        <taxon>Eukaryota</taxon>
        <taxon>Metazoa</taxon>
        <taxon>Cnidaria</taxon>
        <taxon>Anthozoa</taxon>
        <taxon>Octocorallia</taxon>
        <taxon>Malacalcyonacea</taxon>
        <taxon>Plexauridae</taxon>
        <taxon>Paramuricea</taxon>
    </lineage>
</organism>
<reference evidence="1" key="1">
    <citation type="submission" date="2020-04" db="EMBL/GenBank/DDBJ databases">
        <authorList>
            <person name="Alioto T."/>
            <person name="Alioto T."/>
            <person name="Gomez Garrido J."/>
        </authorList>
    </citation>
    <scope>NUCLEOTIDE SEQUENCE</scope>
    <source>
        <strain evidence="1">A484AB</strain>
    </source>
</reference>